<evidence type="ECO:0000256" key="3">
    <source>
        <dbReference type="ARBA" id="ARBA00023125"/>
    </source>
</evidence>
<reference evidence="6 7" key="1">
    <citation type="submission" date="2019-02" db="EMBL/GenBank/DDBJ databases">
        <title>Dyella amyloliquefaciens sp. nov., isolated from forest soil.</title>
        <authorList>
            <person name="Gao Z.-H."/>
            <person name="Qiu L.-H."/>
        </authorList>
    </citation>
    <scope>NUCLEOTIDE SEQUENCE [LARGE SCALE GENOMIC DNA]</scope>
    <source>
        <strain evidence="6 7">KACC 12747</strain>
    </source>
</reference>
<evidence type="ECO:0000313" key="6">
    <source>
        <dbReference type="EMBL" id="TCI10075.1"/>
    </source>
</evidence>
<dbReference type="PROSITE" id="PS50931">
    <property type="entry name" value="HTH_LYSR"/>
    <property type="match status" value="1"/>
</dbReference>
<dbReference type="Pfam" id="PF03466">
    <property type="entry name" value="LysR_substrate"/>
    <property type="match status" value="1"/>
</dbReference>
<dbReference type="InterPro" id="IPR005119">
    <property type="entry name" value="LysR_subst-bd"/>
</dbReference>
<accession>A0A4R0YQ96</accession>
<organism evidence="6 7">
    <name type="scientific">Dyella soli</name>
    <dbReference type="NCBI Taxonomy" id="522319"/>
    <lineage>
        <taxon>Bacteria</taxon>
        <taxon>Pseudomonadati</taxon>
        <taxon>Pseudomonadota</taxon>
        <taxon>Gammaproteobacteria</taxon>
        <taxon>Lysobacterales</taxon>
        <taxon>Rhodanobacteraceae</taxon>
        <taxon>Dyella</taxon>
    </lineage>
</organism>
<dbReference type="EMBL" id="SJTG01000002">
    <property type="protein sequence ID" value="TCI10075.1"/>
    <property type="molecule type" value="Genomic_DNA"/>
</dbReference>
<evidence type="ECO:0000256" key="4">
    <source>
        <dbReference type="ARBA" id="ARBA00023163"/>
    </source>
</evidence>
<dbReference type="InterPro" id="IPR036390">
    <property type="entry name" value="WH_DNA-bd_sf"/>
</dbReference>
<sequence>MERIHDPSTDHRLACDEHRVSGRANSVAPVQLIAIRPGEPGLACAWAASWMWLPLRGKGACITRVATPAVHRAARSVAQKLLTTMASMRTSTQASTAMNRHKTSRRCPRINAALPPVHRTGRVGRNPDVTLERLTWAVAMTRNFDLNLLKVFEAMVEHRSVHGASRALWMTPEAVCDALTRLRHELGDPLFIAGESGLVPTSRAMELSPELLSGMKHIRRGLKPRHFTTGAMKRTFRLAVSDDIAFLLGSVVQKAIGASPLACFEVHHMPGIAPLRALHSGRLDVVLGRDLCADGGGVLRSARLCVEEEILVARRGHPLGGGLVSELQLAAYPRAAIARGCEGGPVGRQELSAARFPPVLVDSYTLLPALLAATDLVAAMPRSAAEVALRAGCISPIHCELPPRSSPIDMVWHVRSEGDPCMNWLLDELGRIGGSAGAHDPSEHHGSPQGEIA</sequence>
<dbReference type="SUPFAM" id="SSF46785">
    <property type="entry name" value="Winged helix' DNA-binding domain"/>
    <property type="match status" value="1"/>
</dbReference>
<dbReference type="InterPro" id="IPR000847">
    <property type="entry name" value="LysR_HTH_N"/>
</dbReference>
<dbReference type="GO" id="GO:0003700">
    <property type="term" value="F:DNA-binding transcription factor activity"/>
    <property type="evidence" value="ECO:0007669"/>
    <property type="project" value="InterPro"/>
</dbReference>
<dbReference type="AlphaFoldDB" id="A0A4R0YQ96"/>
<keyword evidence="2" id="KW-0805">Transcription regulation</keyword>
<evidence type="ECO:0000256" key="2">
    <source>
        <dbReference type="ARBA" id="ARBA00023015"/>
    </source>
</evidence>
<keyword evidence="7" id="KW-1185">Reference proteome</keyword>
<dbReference type="Pfam" id="PF00126">
    <property type="entry name" value="HTH_1"/>
    <property type="match status" value="1"/>
</dbReference>
<dbReference type="PANTHER" id="PTHR30118:SF15">
    <property type="entry name" value="TRANSCRIPTIONAL REGULATORY PROTEIN"/>
    <property type="match status" value="1"/>
</dbReference>
<dbReference type="Gene3D" id="1.10.10.10">
    <property type="entry name" value="Winged helix-like DNA-binding domain superfamily/Winged helix DNA-binding domain"/>
    <property type="match status" value="1"/>
</dbReference>
<dbReference type="SUPFAM" id="SSF53850">
    <property type="entry name" value="Periplasmic binding protein-like II"/>
    <property type="match status" value="1"/>
</dbReference>
<dbReference type="InterPro" id="IPR050389">
    <property type="entry name" value="LysR-type_TF"/>
</dbReference>
<dbReference type="Gene3D" id="3.40.190.10">
    <property type="entry name" value="Periplasmic binding protein-like II"/>
    <property type="match status" value="2"/>
</dbReference>
<name>A0A4R0YQ96_9GAMM</name>
<evidence type="ECO:0000259" key="5">
    <source>
        <dbReference type="PROSITE" id="PS50931"/>
    </source>
</evidence>
<dbReference type="GO" id="GO:0003677">
    <property type="term" value="F:DNA binding"/>
    <property type="evidence" value="ECO:0007669"/>
    <property type="project" value="UniProtKB-KW"/>
</dbReference>
<proteinExistence type="inferred from homology"/>
<keyword evidence="4" id="KW-0804">Transcription</keyword>
<dbReference type="InterPro" id="IPR036388">
    <property type="entry name" value="WH-like_DNA-bd_sf"/>
</dbReference>
<dbReference type="Proteomes" id="UP000291822">
    <property type="component" value="Unassembled WGS sequence"/>
</dbReference>
<dbReference type="PANTHER" id="PTHR30118">
    <property type="entry name" value="HTH-TYPE TRANSCRIPTIONAL REGULATOR LEUO-RELATED"/>
    <property type="match status" value="1"/>
</dbReference>
<protein>
    <submittedName>
        <fullName evidence="6">LysR family transcriptional regulator</fullName>
    </submittedName>
</protein>
<comment type="similarity">
    <text evidence="1">Belongs to the LysR transcriptional regulatory family.</text>
</comment>
<evidence type="ECO:0000313" key="7">
    <source>
        <dbReference type="Proteomes" id="UP000291822"/>
    </source>
</evidence>
<comment type="caution">
    <text evidence="6">The sequence shown here is derived from an EMBL/GenBank/DDBJ whole genome shotgun (WGS) entry which is preliminary data.</text>
</comment>
<keyword evidence="3" id="KW-0238">DNA-binding</keyword>
<evidence type="ECO:0000256" key="1">
    <source>
        <dbReference type="ARBA" id="ARBA00009437"/>
    </source>
</evidence>
<feature type="domain" description="HTH lysR-type" evidence="5">
    <location>
        <begin position="144"/>
        <end position="201"/>
    </location>
</feature>
<gene>
    <name evidence="6" type="ORF">EZM97_14185</name>
</gene>